<evidence type="ECO:0000313" key="2">
    <source>
        <dbReference type="Proteomes" id="UP000593576"/>
    </source>
</evidence>
<sequence length="18" mass="2042">METLHYSETNPSGDSRFA</sequence>
<protein>
    <submittedName>
        <fullName evidence="1">Uncharacterized protein</fullName>
    </submittedName>
</protein>
<reference evidence="1 2" key="1">
    <citation type="journal article" date="2019" name="Genome Biol. Evol.">
        <title>Insights into the evolution of the New World diploid cottons (Gossypium, subgenus Houzingenia) based on genome sequencing.</title>
        <authorList>
            <person name="Grover C.E."/>
            <person name="Arick M.A. 2nd"/>
            <person name="Thrash A."/>
            <person name="Conover J.L."/>
            <person name="Sanders W.S."/>
            <person name="Peterson D.G."/>
            <person name="Frelichowski J.E."/>
            <person name="Scheffler J.A."/>
            <person name="Scheffler B.E."/>
            <person name="Wendel J.F."/>
        </authorList>
    </citation>
    <scope>NUCLEOTIDE SEQUENCE [LARGE SCALE GENOMIC DNA]</scope>
    <source>
        <strain evidence="1">1</strain>
        <tissue evidence="1">Leaf</tissue>
    </source>
</reference>
<proteinExistence type="predicted"/>
<name>A0A7J9N624_GOSSC</name>
<evidence type="ECO:0000313" key="1">
    <source>
        <dbReference type="EMBL" id="MBA0878526.1"/>
    </source>
</evidence>
<dbReference type="AlphaFoldDB" id="A0A7J9N624"/>
<accession>A0A7J9N624</accession>
<comment type="caution">
    <text evidence="1">The sequence shown here is derived from an EMBL/GenBank/DDBJ whole genome shotgun (WGS) entry which is preliminary data.</text>
</comment>
<keyword evidence="2" id="KW-1185">Reference proteome</keyword>
<dbReference type="Proteomes" id="UP000593576">
    <property type="component" value="Unassembled WGS sequence"/>
</dbReference>
<organism evidence="1 2">
    <name type="scientific">Gossypium schwendimanii</name>
    <name type="common">Cotton</name>
    <dbReference type="NCBI Taxonomy" id="34291"/>
    <lineage>
        <taxon>Eukaryota</taxon>
        <taxon>Viridiplantae</taxon>
        <taxon>Streptophyta</taxon>
        <taxon>Embryophyta</taxon>
        <taxon>Tracheophyta</taxon>
        <taxon>Spermatophyta</taxon>
        <taxon>Magnoliopsida</taxon>
        <taxon>eudicotyledons</taxon>
        <taxon>Gunneridae</taxon>
        <taxon>Pentapetalae</taxon>
        <taxon>rosids</taxon>
        <taxon>malvids</taxon>
        <taxon>Malvales</taxon>
        <taxon>Malvaceae</taxon>
        <taxon>Malvoideae</taxon>
        <taxon>Gossypium</taxon>
    </lineage>
</organism>
<gene>
    <name evidence="1" type="ORF">Goshw_011109</name>
</gene>
<dbReference type="EMBL" id="JABFAF010271992">
    <property type="protein sequence ID" value="MBA0878526.1"/>
    <property type="molecule type" value="Genomic_DNA"/>
</dbReference>